<sequence length="41" mass="4459">MHAFTGVMSHIIQQKKEAGFSAASSSSTEKKAERAFDEEVS</sequence>
<accession>A0ABW4KFZ2</accession>
<dbReference type="Proteomes" id="UP001597301">
    <property type="component" value="Unassembled WGS sequence"/>
</dbReference>
<evidence type="ECO:0000256" key="1">
    <source>
        <dbReference type="SAM" id="MobiDB-lite"/>
    </source>
</evidence>
<reference evidence="3" key="1">
    <citation type="journal article" date="2019" name="Int. J. Syst. Evol. Microbiol.">
        <title>The Global Catalogue of Microorganisms (GCM) 10K type strain sequencing project: providing services to taxonomists for standard genome sequencing and annotation.</title>
        <authorList>
            <consortium name="The Broad Institute Genomics Platform"/>
            <consortium name="The Broad Institute Genome Sequencing Center for Infectious Disease"/>
            <person name="Wu L."/>
            <person name="Ma J."/>
        </authorList>
    </citation>
    <scope>NUCLEOTIDE SEQUENCE [LARGE SCALE GENOMIC DNA]</scope>
    <source>
        <strain evidence="3">CGMCC 1.12295</strain>
    </source>
</reference>
<proteinExistence type="predicted"/>
<evidence type="ECO:0000313" key="3">
    <source>
        <dbReference type="Proteomes" id="UP001597301"/>
    </source>
</evidence>
<organism evidence="2 3">
    <name type="scientific">Siminovitchia sediminis</name>
    <dbReference type="NCBI Taxonomy" id="1274353"/>
    <lineage>
        <taxon>Bacteria</taxon>
        <taxon>Bacillati</taxon>
        <taxon>Bacillota</taxon>
        <taxon>Bacilli</taxon>
        <taxon>Bacillales</taxon>
        <taxon>Bacillaceae</taxon>
        <taxon>Siminovitchia</taxon>
    </lineage>
</organism>
<keyword evidence="3" id="KW-1185">Reference proteome</keyword>
<feature type="region of interest" description="Disordered" evidence="1">
    <location>
        <begin position="15"/>
        <end position="41"/>
    </location>
</feature>
<evidence type="ECO:0000313" key="2">
    <source>
        <dbReference type="EMBL" id="MFD1705686.1"/>
    </source>
</evidence>
<dbReference type="EMBL" id="JBHUEO010000005">
    <property type="protein sequence ID" value="MFD1705686.1"/>
    <property type="molecule type" value="Genomic_DNA"/>
</dbReference>
<protein>
    <submittedName>
        <fullName evidence="2">Uncharacterized protein</fullName>
    </submittedName>
</protein>
<feature type="compositionally biased region" description="Basic and acidic residues" evidence="1">
    <location>
        <begin position="28"/>
        <end position="41"/>
    </location>
</feature>
<dbReference type="RefSeq" id="WP_380772234.1">
    <property type="nucleotide sequence ID" value="NZ_JBHUEO010000005.1"/>
</dbReference>
<name>A0ABW4KFZ2_9BACI</name>
<comment type="caution">
    <text evidence="2">The sequence shown here is derived from an EMBL/GenBank/DDBJ whole genome shotgun (WGS) entry which is preliminary data.</text>
</comment>
<gene>
    <name evidence="2" type="ORF">ACFSCZ_02850</name>
</gene>